<organism evidence="3 4">
    <name type="scientific">Zymoseptoria tritici ST99CH_1A5</name>
    <dbReference type="NCBI Taxonomy" id="1276529"/>
    <lineage>
        <taxon>Eukaryota</taxon>
        <taxon>Fungi</taxon>
        <taxon>Dikarya</taxon>
        <taxon>Ascomycota</taxon>
        <taxon>Pezizomycotina</taxon>
        <taxon>Dothideomycetes</taxon>
        <taxon>Dothideomycetidae</taxon>
        <taxon>Mycosphaerellales</taxon>
        <taxon>Mycosphaerellaceae</taxon>
        <taxon>Zymoseptoria</taxon>
    </lineage>
</organism>
<feature type="region of interest" description="Disordered" evidence="1">
    <location>
        <begin position="1"/>
        <end position="24"/>
    </location>
</feature>
<keyword evidence="2" id="KW-1133">Transmembrane helix</keyword>
<dbReference type="AlphaFoldDB" id="A0A1Y6M1H6"/>
<evidence type="ECO:0000256" key="2">
    <source>
        <dbReference type="SAM" id="Phobius"/>
    </source>
</evidence>
<protein>
    <submittedName>
        <fullName evidence="3">Uncharacterized protein</fullName>
    </submittedName>
</protein>
<evidence type="ECO:0000313" key="4">
    <source>
        <dbReference type="Proteomes" id="UP000215453"/>
    </source>
</evidence>
<feature type="transmembrane region" description="Helical" evidence="2">
    <location>
        <begin position="30"/>
        <end position="53"/>
    </location>
</feature>
<reference evidence="3 4" key="1">
    <citation type="submission" date="2016-10" db="EMBL/GenBank/DDBJ databases">
        <authorList>
            <person name="Varghese N."/>
        </authorList>
    </citation>
    <scope>NUCLEOTIDE SEQUENCE [LARGE SCALE GENOMIC DNA]</scope>
</reference>
<feature type="compositionally biased region" description="Basic and acidic residues" evidence="1">
    <location>
        <begin position="128"/>
        <end position="155"/>
    </location>
</feature>
<dbReference type="EMBL" id="LT882694">
    <property type="protein sequence ID" value="SMY30504.1"/>
    <property type="molecule type" value="Genomic_DNA"/>
</dbReference>
<name>A0A1Y6M1H6_ZYMTR</name>
<gene>
    <name evidence="3" type="ORF">ZT1A5_G11958</name>
</gene>
<sequence length="179" mass="19290">MSPGKRFSRHAAVPVTPEAPGNDAPTQHEAFKALIVPIALVMVPISIGIGIGLSDPAIRKAYMTRCGIIAAGLKHSSIRCMELITRLAAASIRIFAATLRSALILLYGAGMVLAASAHRGYEALSARTRENVNKKEKNDKQKEENDKKKEKEAPKHGHHSAHANASEGKQSQKGWVIVK</sequence>
<evidence type="ECO:0000313" key="3">
    <source>
        <dbReference type="EMBL" id="SMY30504.1"/>
    </source>
</evidence>
<accession>A0A1Y6M1H6</accession>
<keyword evidence="2" id="KW-0812">Transmembrane</keyword>
<keyword evidence="2" id="KW-0472">Membrane</keyword>
<evidence type="ECO:0000256" key="1">
    <source>
        <dbReference type="SAM" id="MobiDB-lite"/>
    </source>
</evidence>
<proteinExistence type="predicted"/>
<feature type="region of interest" description="Disordered" evidence="1">
    <location>
        <begin position="128"/>
        <end position="179"/>
    </location>
</feature>
<dbReference type="Proteomes" id="UP000215453">
    <property type="component" value="Chromosome 19"/>
</dbReference>